<feature type="region of interest" description="Disordered" evidence="4">
    <location>
        <begin position="1"/>
        <end position="33"/>
    </location>
</feature>
<evidence type="ECO:0000313" key="5">
    <source>
        <dbReference type="EMBL" id="KAF1843301.1"/>
    </source>
</evidence>
<protein>
    <recommendedName>
        <fullName evidence="2">Mitochondrial fission process protein 1</fullName>
    </recommendedName>
    <alternativeName>
        <fullName evidence="3">Mitochondrial 18 kDa protein</fullName>
    </alternativeName>
</protein>
<dbReference type="PANTHER" id="PTHR11001:SF2">
    <property type="entry name" value="MITOCHONDRIAL FISSION PROCESS PROTEIN 1"/>
    <property type="match status" value="1"/>
</dbReference>
<evidence type="ECO:0000313" key="6">
    <source>
        <dbReference type="Proteomes" id="UP000800039"/>
    </source>
</evidence>
<feature type="compositionally biased region" description="Basic and acidic residues" evidence="4">
    <location>
        <begin position="299"/>
        <end position="314"/>
    </location>
</feature>
<proteinExistence type="inferred from homology"/>
<dbReference type="GO" id="GO:0000266">
    <property type="term" value="P:mitochondrial fission"/>
    <property type="evidence" value="ECO:0007669"/>
    <property type="project" value="TreeGrafter"/>
</dbReference>
<dbReference type="RefSeq" id="XP_040785864.1">
    <property type="nucleotide sequence ID" value="XM_040929119.1"/>
</dbReference>
<evidence type="ECO:0000256" key="3">
    <source>
        <dbReference type="ARBA" id="ARBA00029631"/>
    </source>
</evidence>
<dbReference type="InterPro" id="IPR019560">
    <property type="entry name" value="Mitochondrial_18_kDa_protein"/>
</dbReference>
<comment type="similarity">
    <text evidence="1">Belongs to the MTFP1 family.</text>
</comment>
<feature type="region of interest" description="Disordered" evidence="4">
    <location>
        <begin position="291"/>
        <end position="314"/>
    </location>
</feature>
<gene>
    <name evidence="5" type="ORF">K460DRAFT_289394</name>
</gene>
<dbReference type="OrthoDB" id="424969at2759"/>
<organism evidence="5 6">
    <name type="scientific">Cucurbitaria berberidis CBS 394.84</name>
    <dbReference type="NCBI Taxonomy" id="1168544"/>
    <lineage>
        <taxon>Eukaryota</taxon>
        <taxon>Fungi</taxon>
        <taxon>Dikarya</taxon>
        <taxon>Ascomycota</taxon>
        <taxon>Pezizomycotina</taxon>
        <taxon>Dothideomycetes</taxon>
        <taxon>Pleosporomycetidae</taxon>
        <taxon>Pleosporales</taxon>
        <taxon>Pleosporineae</taxon>
        <taxon>Cucurbitariaceae</taxon>
        <taxon>Cucurbitaria</taxon>
    </lineage>
</organism>
<evidence type="ECO:0000256" key="1">
    <source>
        <dbReference type="ARBA" id="ARBA00009224"/>
    </source>
</evidence>
<dbReference type="Proteomes" id="UP000800039">
    <property type="component" value="Unassembled WGS sequence"/>
</dbReference>
<feature type="compositionally biased region" description="Basic and acidic residues" evidence="4">
    <location>
        <begin position="1"/>
        <end position="10"/>
    </location>
</feature>
<dbReference type="Pfam" id="PF10558">
    <property type="entry name" value="MTP18"/>
    <property type="match status" value="1"/>
</dbReference>
<reference evidence="5" key="1">
    <citation type="submission" date="2020-01" db="EMBL/GenBank/DDBJ databases">
        <authorList>
            <consortium name="DOE Joint Genome Institute"/>
            <person name="Haridas S."/>
            <person name="Albert R."/>
            <person name="Binder M."/>
            <person name="Bloem J."/>
            <person name="Labutti K."/>
            <person name="Salamov A."/>
            <person name="Andreopoulos B."/>
            <person name="Baker S.E."/>
            <person name="Barry K."/>
            <person name="Bills G."/>
            <person name="Bluhm B.H."/>
            <person name="Cannon C."/>
            <person name="Castanera R."/>
            <person name="Culley D.E."/>
            <person name="Daum C."/>
            <person name="Ezra D."/>
            <person name="Gonzalez J.B."/>
            <person name="Henrissat B."/>
            <person name="Kuo A."/>
            <person name="Liang C."/>
            <person name="Lipzen A."/>
            <person name="Lutzoni F."/>
            <person name="Magnuson J."/>
            <person name="Mondo S."/>
            <person name="Nolan M."/>
            <person name="Ohm R."/>
            <person name="Pangilinan J."/>
            <person name="Park H.-J."/>
            <person name="Ramirez L."/>
            <person name="Alfaro M."/>
            <person name="Sun H."/>
            <person name="Tritt A."/>
            <person name="Yoshinaga Y."/>
            <person name="Zwiers L.-H."/>
            <person name="Turgeon B.G."/>
            <person name="Goodwin S.B."/>
            <person name="Spatafora J.W."/>
            <person name="Crous P.W."/>
            <person name="Grigoriev I.V."/>
        </authorList>
    </citation>
    <scope>NUCLEOTIDE SEQUENCE</scope>
    <source>
        <strain evidence="5">CBS 394.84</strain>
    </source>
</reference>
<keyword evidence="6" id="KW-1185">Reference proteome</keyword>
<evidence type="ECO:0000256" key="2">
    <source>
        <dbReference type="ARBA" id="ARBA00017835"/>
    </source>
</evidence>
<dbReference type="PANTHER" id="PTHR11001">
    <property type="entry name" value="MITOCHONDRIAL FISSION PROCESS PROTEIN 1"/>
    <property type="match status" value="1"/>
</dbReference>
<dbReference type="GO" id="GO:0005739">
    <property type="term" value="C:mitochondrion"/>
    <property type="evidence" value="ECO:0007669"/>
    <property type="project" value="TreeGrafter"/>
</dbReference>
<sequence length="314" mass="35013">MAKDDKRVEEVNGVPQERQGTRPDFSVLPPRKQLPKELQDTLNDEEKLWEVMYEGKAEDTTDTSIRYAAYASRIRTIMLSAHRYVAYTSDIGESFRPIAHPYLVKGAYGVSWLYLIGDVSNEGYKAYCRNQRTLHPEQYLVDETEKKDDKDTSATGRSTGILNKVQEVAKNVTSTDGVKYGSAGGALTGGQIAPGKVPAIEDYRSVMAQRAIFQAVASMGLPAFTIHSIVRYSGRALKDAKNRTLRTWGPIGLGLAAVPFLPYMFDEPVEHATEYIFYNAFKMFGGEKAVEGRPVTGAKELRREESQSGHQKEL</sequence>
<dbReference type="GeneID" id="63846371"/>
<dbReference type="AlphaFoldDB" id="A0A9P4GD24"/>
<accession>A0A9P4GD24</accession>
<name>A0A9P4GD24_9PLEO</name>
<dbReference type="EMBL" id="ML976617">
    <property type="protein sequence ID" value="KAF1843301.1"/>
    <property type="molecule type" value="Genomic_DNA"/>
</dbReference>
<comment type="caution">
    <text evidence="5">The sequence shown here is derived from an EMBL/GenBank/DDBJ whole genome shotgun (WGS) entry which is preliminary data.</text>
</comment>
<evidence type="ECO:0000256" key="4">
    <source>
        <dbReference type="SAM" id="MobiDB-lite"/>
    </source>
</evidence>